<comment type="caution">
    <text evidence="3">The sequence shown here is derived from an EMBL/GenBank/DDBJ whole genome shotgun (WGS) entry which is preliminary data.</text>
</comment>
<keyword evidence="1" id="KW-1133">Transmembrane helix</keyword>
<sequence>MIGNYNNDYDYDDNEYLNDDTIEIPLSCEDDEYREDYLREQEQEKKSVLQKMIEYKNESTLFGNLYEMSGVIGFSLMLLVGFVLTLPILLISRLIAFFITIKEKRGSKNGV</sequence>
<dbReference type="AlphaFoldDB" id="A0A5J2KFB1"/>
<proteinExistence type="predicted"/>
<evidence type="ECO:0000313" key="3">
    <source>
        <dbReference type="EMBL" id="HAF7196000.1"/>
    </source>
</evidence>
<accession>A0A5J2KFB1</accession>
<dbReference type="EMBL" id="DAAMKB010000135">
    <property type="protein sequence ID" value="HAC7046860.1"/>
    <property type="molecule type" value="Genomic_DNA"/>
</dbReference>
<reference evidence="3" key="2">
    <citation type="submission" date="2018-07" db="EMBL/GenBank/DDBJ databases">
        <authorList>
            <consortium name="NCBI Pathogen Detection Project"/>
        </authorList>
    </citation>
    <scope>NUCLEOTIDE SEQUENCE</scope>
    <source>
        <strain evidence="3">Salmonella enterica</strain>
    </source>
</reference>
<feature type="transmembrane region" description="Helical" evidence="1">
    <location>
        <begin position="71"/>
        <end position="99"/>
    </location>
</feature>
<dbReference type="EMBL" id="DAAWBQ010000152">
    <property type="protein sequence ID" value="HAF7196000.1"/>
    <property type="molecule type" value="Genomic_DNA"/>
</dbReference>
<keyword evidence="1" id="KW-0812">Transmembrane</keyword>
<name>A0A5J2KFB1_SALET</name>
<protein>
    <submittedName>
        <fullName evidence="3">Uncharacterized protein</fullName>
    </submittedName>
</protein>
<organism evidence="3">
    <name type="scientific">Salmonella enterica subsp. enterica serovar Napoli</name>
    <dbReference type="NCBI Taxonomy" id="1151001"/>
    <lineage>
        <taxon>Bacteria</taxon>
        <taxon>Pseudomonadati</taxon>
        <taxon>Pseudomonadota</taxon>
        <taxon>Gammaproteobacteria</taxon>
        <taxon>Enterobacterales</taxon>
        <taxon>Enterobacteriaceae</taxon>
        <taxon>Salmonella</taxon>
    </lineage>
</organism>
<keyword evidence="1" id="KW-0472">Membrane</keyword>
<evidence type="ECO:0000256" key="1">
    <source>
        <dbReference type="SAM" id="Phobius"/>
    </source>
</evidence>
<gene>
    <name evidence="2" type="ORF">G0E04_22960</name>
    <name evidence="3" type="ORF">G9X10_004518</name>
</gene>
<reference evidence="3" key="1">
    <citation type="journal article" date="2018" name="Genome Biol.">
        <title>SKESA: strategic k-mer extension for scrupulous assemblies.</title>
        <authorList>
            <person name="Souvorov A."/>
            <person name="Agarwala R."/>
            <person name="Lipman D.J."/>
        </authorList>
    </citation>
    <scope>NUCLEOTIDE SEQUENCE</scope>
    <source>
        <strain evidence="3">Salmonella enterica</strain>
    </source>
</reference>
<evidence type="ECO:0000313" key="2">
    <source>
        <dbReference type="EMBL" id="HAC7046860.1"/>
    </source>
</evidence>